<proteinExistence type="predicted"/>
<keyword evidence="3" id="KW-1185">Reference proteome</keyword>
<dbReference type="RefSeq" id="XP_028864768.1">
    <property type="nucleotide sequence ID" value="XM_029008935.1"/>
</dbReference>
<dbReference type="EMBL" id="BDSA01000001">
    <property type="protein sequence ID" value="GBE58525.1"/>
    <property type="molecule type" value="Genomic_DNA"/>
</dbReference>
<gene>
    <name evidence="2" type="ORF">BOVATA_000180</name>
</gene>
<accession>A0A2H6K6A9</accession>
<name>A0A2H6K6A9_9APIC</name>
<feature type="region of interest" description="Disordered" evidence="1">
    <location>
        <begin position="90"/>
        <end position="109"/>
    </location>
</feature>
<evidence type="ECO:0000313" key="3">
    <source>
        <dbReference type="Proteomes" id="UP000236319"/>
    </source>
</evidence>
<dbReference type="GeneID" id="39872295"/>
<dbReference type="VEuPathDB" id="PiroplasmaDB:BOVATA_000180"/>
<evidence type="ECO:0000313" key="2">
    <source>
        <dbReference type="EMBL" id="GBE58525.1"/>
    </source>
</evidence>
<dbReference type="OrthoDB" id="364591at2759"/>
<reference evidence="2 3" key="1">
    <citation type="journal article" date="2017" name="BMC Genomics">
        <title>Whole-genome assembly of Babesia ovata and comparative genomics between closely related pathogens.</title>
        <authorList>
            <person name="Yamagishi J."/>
            <person name="Asada M."/>
            <person name="Hakimi H."/>
            <person name="Tanaka T.Q."/>
            <person name="Sugimoto C."/>
            <person name="Kawazu S."/>
        </authorList>
    </citation>
    <scope>NUCLEOTIDE SEQUENCE [LARGE SCALE GENOMIC DNA]</scope>
    <source>
        <strain evidence="2 3">Miyake</strain>
    </source>
</reference>
<sequence length="1637" mass="184972">MATMHVAKRRCTQGSRKKLLQATKEVCQKRLSELTDDEIGGYLQTLGWPKALAPAVEAYESQGSFIIWVLNRMLTQLRKWMTLQASGKLGAGSNVEQSEGTHGDTNEGNYVKMDMPSVFRPLETKLVAYLVSHTSNINALYAHSHVLLKMAMFHNVWGQLSLDELALRDFENPCLRLIEAPNAEETLGRYKDAVEAVNDLMRATYYQTPSQYDEPRANNRIHMSNNLNDMAERILDDVNMFVRWNYAFQSFKPATANKKVATLVAQIACALAEHFGILCEVMRELMEANSNAKHAYHCAAQTLMAHLLLVCAEMEDFRVQAKILFKRSVTAAKDSSTDKFDQRITTARRRLTQMLTFPLTSKFIPGLKEMLRSKEYEDLFDVEQLGNMDLEDSAVTYNRRFLLNIISTIHRAECNEEALQQARGLCILLVELLGIAIEGIALQTPEAQDPTYYGVMMLAVILPLIMRLAEAIMGRVEKQPESYVPYAALVDVVRAFYEVLSLANNKQVLVYSGERSELVAKINSQATKFVLKTLESSYGSIENNRKRKVLMESIQSDENVMKLLIKKAHAEQHENATATAVVQIMPIMWDALLLLVSLSLEHADDNIQQILKLLNQDYAFHNNSYEEHAFKILIKPQISLGNAESHRKSHVFAANLISMYSHANDMTALLDHMGEFVEKTEPPDAVCPFMLHPPAMQAFNNSSKESSSLQIPMLIKHFAGWLKKEPVREFMQYPLMAYLRGIELSATLVMRTADAFEELIRIAPIRHDAEGVLMAIQFIIIIRKILSWSTLDDSTDRWGPYLNNLYVYVEQLAEAVGRNCSIAIWTAMFWFAYHFTLIIRDQPDLYGHMQNGINRLVRRLRKIVRSNCEDQSFVEDANALIVANANVFDNEEAYNALIKTVCNALIGFKKDARVLDNLKGTLDVLATGQKLINEIADVNFLGNLVEILTNCESGLHLKIKAAGMVMQVLQYSPPLYRHEAFGQLFYALPMTTQQAVMGDGVLQEDVLELVKELLATVNFILRREEQLGVRACSNLTLKDYLNSIDTSAKRVEPMNCSSIALKGVLQALCSVKSALSLEHSDRLHQSLAILQQIASVHTFIMAKIVDEDLMNTLDLDTGDCNAQKLIDRILNVVVPAMMGGRAKRKLDDNNDATNISREEVRSEELVDSVLLAYINKTWQSEKAAIGNARITPVQYPRQLTELLHDAGNALEADNTTNEAHILYLASVLYSVASNTQDKHHEATLEQVASIRNKAKSIHHIAPDVLEAIYEALLEVLCRFVPTTPETQIHSHAVHALIFTADMQHAIFFKRQRALGFGGTQLEIYKALCGCQVEKVAEIVQAIHDHADPKQLWITFTKQLESVSQEADAQPAPHDWRCRAAMLEVMVSFADKNHLKALYSLKGPGRKKILATCNVLLGLNAKHIENVELTMGTREDSETMHWVVLNYLLNTAVSIKLFVFTRFQVNKQMQETQATIAEHLLDLARLGINLLQKCKQHELSREIFEQIATNVYLALYNCIRIAEGMSNAQIAKLVRPWIRRVHVVTYIITRFVELMETHDADMFAYVARWMSIISNEQLVDATKWYIPHIVTPIVKAWHQVSKDISTNKTRRGKLMNTGIDIPMQRTCSEATKYSEAAL</sequence>
<dbReference type="Proteomes" id="UP000236319">
    <property type="component" value="Unassembled WGS sequence"/>
</dbReference>
<evidence type="ECO:0000256" key="1">
    <source>
        <dbReference type="SAM" id="MobiDB-lite"/>
    </source>
</evidence>
<protein>
    <submittedName>
        <fullName evidence="2">Uncharacterized protein</fullName>
    </submittedName>
</protein>
<organism evidence="2 3">
    <name type="scientific">Babesia ovata</name>
    <dbReference type="NCBI Taxonomy" id="189622"/>
    <lineage>
        <taxon>Eukaryota</taxon>
        <taxon>Sar</taxon>
        <taxon>Alveolata</taxon>
        <taxon>Apicomplexa</taxon>
        <taxon>Aconoidasida</taxon>
        <taxon>Piroplasmida</taxon>
        <taxon>Babesiidae</taxon>
        <taxon>Babesia</taxon>
    </lineage>
</organism>
<comment type="caution">
    <text evidence="2">The sequence shown here is derived from an EMBL/GenBank/DDBJ whole genome shotgun (WGS) entry which is preliminary data.</text>
</comment>